<dbReference type="PANTHER" id="PTHR13362:SF2">
    <property type="entry name" value="SMALL RIBOSOMAL SUBUNIT PROTEIN MS33"/>
    <property type="match status" value="1"/>
</dbReference>
<evidence type="ECO:0000256" key="1">
    <source>
        <dbReference type="ARBA" id="ARBA00004173"/>
    </source>
</evidence>
<name>A0A7D8Z3F4_VANHU</name>
<dbReference type="PANTHER" id="PTHR13362">
    <property type="entry name" value="MITOCHONDRIAL RIBOSOMAL PROTEIN S33"/>
    <property type="match status" value="1"/>
</dbReference>
<evidence type="ECO:0000256" key="4">
    <source>
        <dbReference type="ARBA" id="ARBA00023128"/>
    </source>
</evidence>
<keyword evidence="4" id="KW-0496">Mitochondrion</keyword>
<dbReference type="GO" id="GO:1990904">
    <property type="term" value="C:ribonucleoprotein complex"/>
    <property type="evidence" value="ECO:0007669"/>
    <property type="project" value="UniProtKB-KW"/>
</dbReference>
<protein>
    <recommendedName>
        <fullName evidence="6">Small ribosomal subunit protein mS33</fullName>
    </recommendedName>
</protein>
<dbReference type="GO" id="GO:0005840">
    <property type="term" value="C:ribosome"/>
    <property type="evidence" value="ECO:0007669"/>
    <property type="project" value="UniProtKB-KW"/>
</dbReference>
<proteinExistence type="inferred from homology"/>
<dbReference type="Proteomes" id="UP000473826">
    <property type="component" value="Unassembled WGS sequence"/>
</dbReference>
<dbReference type="AlphaFoldDB" id="A0A7D8Z3F4"/>
<evidence type="ECO:0000256" key="3">
    <source>
        <dbReference type="ARBA" id="ARBA00022980"/>
    </source>
</evidence>
<gene>
    <name evidence="7" type="ORF">VHUM_02086</name>
</gene>
<reference evidence="7 8" key="1">
    <citation type="journal article" date="2019" name="PLoS Genet.">
        <title>Convergent evolution of linked mating-type loci in basidiomycete fungi.</title>
        <authorList>
            <person name="Sun S."/>
            <person name="Coelho M.A."/>
            <person name="Heitman J."/>
            <person name="Nowrousian M."/>
        </authorList>
    </citation>
    <scope>NUCLEOTIDE SEQUENCE [LARGE SCALE GENOMIC DNA]</scope>
    <source>
        <strain evidence="7 8">CBS 4282</strain>
    </source>
</reference>
<dbReference type="InterPro" id="IPR013219">
    <property type="entry name" value="Ribosomal_mS33"/>
</dbReference>
<organism evidence="7 8">
    <name type="scientific">Vanrija humicola</name>
    <name type="common">Yeast</name>
    <name type="synonym">Cryptococcus humicola</name>
    <dbReference type="NCBI Taxonomy" id="5417"/>
    <lineage>
        <taxon>Eukaryota</taxon>
        <taxon>Fungi</taxon>
        <taxon>Dikarya</taxon>
        <taxon>Basidiomycota</taxon>
        <taxon>Agaricomycotina</taxon>
        <taxon>Tremellomycetes</taxon>
        <taxon>Trichosporonales</taxon>
        <taxon>Trichosporonaceae</taxon>
        <taxon>Vanrija</taxon>
    </lineage>
</organism>
<evidence type="ECO:0000313" key="8">
    <source>
        <dbReference type="Proteomes" id="UP000473826"/>
    </source>
</evidence>
<comment type="similarity">
    <text evidence="2">Belongs to the mitochondrion-specific ribosomal protein mS33 family.</text>
</comment>
<evidence type="ECO:0000256" key="5">
    <source>
        <dbReference type="ARBA" id="ARBA00023274"/>
    </source>
</evidence>
<accession>A0A7D8Z3F4</accession>
<dbReference type="EMBL" id="QKWK01000005">
    <property type="protein sequence ID" value="TXT10581.1"/>
    <property type="molecule type" value="Genomic_DNA"/>
</dbReference>
<keyword evidence="5" id="KW-0687">Ribonucleoprotein</keyword>
<keyword evidence="3" id="KW-0689">Ribosomal protein</keyword>
<evidence type="ECO:0000256" key="6">
    <source>
        <dbReference type="ARBA" id="ARBA00035132"/>
    </source>
</evidence>
<comment type="caution">
    <text evidence="7">The sequence shown here is derived from an EMBL/GenBank/DDBJ whole genome shotgun (WGS) entry which is preliminary data.</text>
</comment>
<comment type="subcellular location">
    <subcellularLocation>
        <location evidence="1">Mitochondrion</location>
    </subcellularLocation>
</comment>
<dbReference type="GO" id="GO:0005739">
    <property type="term" value="C:mitochondrion"/>
    <property type="evidence" value="ECO:0007669"/>
    <property type="project" value="UniProtKB-SubCell"/>
</dbReference>
<keyword evidence="8" id="KW-1185">Reference proteome</keyword>
<dbReference type="OrthoDB" id="2257454at2759"/>
<dbReference type="Pfam" id="PF08293">
    <property type="entry name" value="MRP-S33"/>
    <property type="match status" value="1"/>
</dbReference>
<sequence length="255" mass="28266">MPPANLTTLLSTLRAPIFNTAVVSSNARTGAKYLRKRLRGPSVLNYIPVFPRLRDLNSPTSKYAGWQGDATPEQPGGLYQLPKHMVVADGFEEIGRREKPGPPIKQRAVVKKAGWLESEAEYTRFDDIAKRRARGKGAPPKGEWEQGNDDVVPLLRWPRRRHATTCSRSQARASARSSRARRSSLVCEWAGVWRGAWRSAPADFAASSHPFLFSGPLYHALHCSLRGAGFGGWGQPCRRQAAVCCSASRRAAREY</sequence>
<evidence type="ECO:0000256" key="2">
    <source>
        <dbReference type="ARBA" id="ARBA00008970"/>
    </source>
</evidence>
<evidence type="ECO:0000313" key="7">
    <source>
        <dbReference type="EMBL" id="TXT10581.1"/>
    </source>
</evidence>